<dbReference type="PRINTS" id="PR00035">
    <property type="entry name" value="HTHGNTR"/>
</dbReference>
<reference evidence="6" key="1">
    <citation type="submission" date="2016-06" db="EMBL/GenBank/DDBJ databases">
        <authorList>
            <person name="Varghese N."/>
            <person name="Submissions Spin"/>
        </authorList>
    </citation>
    <scope>NUCLEOTIDE SEQUENCE [LARGE SCALE GENOMIC DNA]</scope>
    <source>
        <strain evidence="6">DSM 43817</strain>
    </source>
</reference>
<dbReference type="GO" id="GO:0045892">
    <property type="term" value="P:negative regulation of DNA-templated transcription"/>
    <property type="evidence" value="ECO:0007669"/>
    <property type="project" value="TreeGrafter"/>
</dbReference>
<protein>
    <submittedName>
        <fullName evidence="5">GntR family transcriptional regulator</fullName>
    </submittedName>
</protein>
<dbReference type="Gene3D" id="3.40.1410.10">
    <property type="entry name" value="Chorismate lyase-like"/>
    <property type="match status" value="1"/>
</dbReference>
<dbReference type="EMBL" id="FMHW01000002">
    <property type="protein sequence ID" value="SCL40695.1"/>
    <property type="molecule type" value="Genomic_DNA"/>
</dbReference>
<dbReference type="Pfam" id="PF07702">
    <property type="entry name" value="UTRA"/>
    <property type="match status" value="1"/>
</dbReference>
<evidence type="ECO:0000256" key="3">
    <source>
        <dbReference type="ARBA" id="ARBA00023163"/>
    </source>
</evidence>
<dbReference type="GO" id="GO:0003700">
    <property type="term" value="F:DNA-binding transcription factor activity"/>
    <property type="evidence" value="ECO:0007669"/>
    <property type="project" value="InterPro"/>
</dbReference>
<evidence type="ECO:0000256" key="1">
    <source>
        <dbReference type="ARBA" id="ARBA00023015"/>
    </source>
</evidence>
<dbReference type="AlphaFoldDB" id="A0A1C6TGP6"/>
<organism evidence="5 6">
    <name type="scientific">Micromonospora pallida</name>
    <dbReference type="NCBI Taxonomy" id="145854"/>
    <lineage>
        <taxon>Bacteria</taxon>
        <taxon>Bacillati</taxon>
        <taxon>Actinomycetota</taxon>
        <taxon>Actinomycetes</taxon>
        <taxon>Micromonosporales</taxon>
        <taxon>Micromonosporaceae</taxon>
        <taxon>Micromonospora</taxon>
    </lineage>
</organism>
<dbReference type="GO" id="GO:0003677">
    <property type="term" value="F:DNA binding"/>
    <property type="evidence" value="ECO:0007669"/>
    <property type="project" value="UniProtKB-KW"/>
</dbReference>
<dbReference type="InterPro" id="IPR028978">
    <property type="entry name" value="Chorismate_lyase_/UTRA_dom_sf"/>
</dbReference>
<dbReference type="PROSITE" id="PS50949">
    <property type="entry name" value="HTH_GNTR"/>
    <property type="match status" value="1"/>
</dbReference>
<gene>
    <name evidence="5" type="ORF">GA0074692_5932</name>
</gene>
<name>A0A1C6TGP6_9ACTN</name>
<dbReference type="PANTHER" id="PTHR44846:SF17">
    <property type="entry name" value="GNTR-FAMILY TRANSCRIPTIONAL REGULATOR"/>
    <property type="match status" value="1"/>
</dbReference>
<dbReference type="SMART" id="SM00345">
    <property type="entry name" value="HTH_GNTR"/>
    <property type="match status" value="1"/>
</dbReference>
<evidence type="ECO:0000256" key="2">
    <source>
        <dbReference type="ARBA" id="ARBA00023125"/>
    </source>
</evidence>
<evidence type="ECO:0000313" key="6">
    <source>
        <dbReference type="Proteomes" id="UP000198959"/>
    </source>
</evidence>
<dbReference type="InterPro" id="IPR000524">
    <property type="entry name" value="Tscrpt_reg_HTH_GntR"/>
</dbReference>
<keyword evidence="2" id="KW-0238">DNA-binding</keyword>
<dbReference type="SUPFAM" id="SSF46785">
    <property type="entry name" value="Winged helix' DNA-binding domain"/>
    <property type="match status" value="1"/>
</dbReference>
<evidence type="ECO:0000313" key="5">
    <source>
        <dbReference type="EMBL" id="SCL40695.1"/>
    </source>
</evidence>
<keyword evidence="1" id="KW-0805">Transcription regulation</keyword>
<feature type="domain" description="HTH gntR-type" evidence="4">
    <location>
        <begin position="8"/>
        <end position="76"/>
    </location>
</feature>
<dbReference type="SMART" id="SM00866">
    <property type="entry name" value="UTRA"/>
    <property type="match status" value="1"/>
</dbReference>
<dbReference type="RefSeq" id="WP_091650161.1">
    <property type="nucleotide sequence ID" value="NZ_FMHW01000002.1"/>
</dbReference>
<dbReference type="Gene3D" id="1.10.10.10">
    <property type="entry name" value="Winged helix-like DNA-binding domain superfamily/Winged helix DNA-binding domain"/>
    <property type="match status" value="1"/>
</dbReference>
<dbReference type="PANTHER" id="PTHR44846">
    <property type="entry name" value="MANNOSYL-D-GLYCERATE TRANSPORT/METABOLISM SYSTEM REPRESSOR MNGR-RELATED"/>
    <property type="match status" value="1"/>
</dbReference>
<dbReference type="CDD" id="cd07377">
    <property type="entry name" value="WHTH_GntR"/>
    <property type="match status" value="1"/>
</dbReference>
<proteinExistence type="predicted"/>
<dbReference type="InterPro" id="IPR036390">
    <property type="entry name" value="WH_DNA-bd_sf"/>
</dbReference>
<dbReference type="OrthoDB" id="3207674at2"/>
<dbReference type="Pfam" id="PF00392">
    <property type="entry name" value="GntR"/>
    <property type="match status" value="1"/>
</dbReference>
<dbReference type="SUPFAM" id="SSF64288">
    <property type="entry name" value="Chorismate lyase-like"/>
    <property type="match status" value="1"/>
</dbReference>
<sequence length="257" mass="29007">MGGQEDRRPPSRRIADELRAAIKNGDLQDGDRLPSERELSARYTTARNTAREAVGILQAEGLAVAQHGRGVFVRLRRPLMRLGRERYSRQARTETGLSPFRIEVERQGRIPHVECRSVTTVPPPPEVADRLKLNDDQLVVRRENWYFADDEPVQVGVTYIPAALVEDSPLGREKKLGPGSIYQRFEDLGHPIVRMREEVSARMPTPEEVKDLGIPPGVPVLDVLHTSVDDQGQPFEVTRFVMRADLNGLDYEMPVDD</sequence>
<dbReference type="STRING" id="145854.GA0074692_5932"/>
<dbReference type="InterPro" id="IPR036388">
    <property type="entry name" value="WH-like_DNA-bd_sf"/>
</dbReference>
<dbReference type="InterPro" id="IPR011663">
    <property type="entry name" value="UTRA"/>
</dbReference>
<keyword evidence="6" id="KW-1185">Reference proteome</keyword>
<dbReference type="InterPro" id="IPR050679">
    <property type="entry name" value="Bact_HTH_transcr_reg"/>
</dbReference>
<evidence type="ECO:0000259" key="4">
    <source>
        <dbReference type="PROSITE" id="PS50949"/>
    </source>
</evidence>
<accession>A0A1C6TGP6</accession>
<keyword evidence="3" id="KW-0804">Transcription</keyword>
<dbReference type="Proteomes" id="UP000198959">
    <property type="component" value="Unassembled WGS sequence"/>
</dbReference>